<keyword evidence="3" id="KW-1185">Reference proteome</keyword>
<proteinExistence type="predicted"/>
<evidence type="ECO:0000256" key="1">
    <source>
        <dbReference type="SAM" id="MobiDB-lite"/>
    </source>
</evidence>
<dbReference type="Proteomes" id="UP000799428">
    <property type="component" value="Unassembled WGS sequence"/>
</dbReference>
<evidence type="ECO:0000313" key="2">
    <source>
        <dbReference type="EMBL" id="KAF2711246.1"/>
    </source>
</evidence>
<feature type="region of interest" description="Disordered" evidence="1">
    <location>
        <begin position="44"/>
        <end position="69"/>
    </location>
</feature>
<reference evidence="2" key="1">
    <citation type="journal article" date="2020" name="Stud. Mycol.">
        <title>101 Dothideomycetes genomes: a test case for predicting lifestyles and emergence of pathogens.</title>
        <authorList>
            <person name="Haridas S."/>
            <person name="Albert R."/>
            <person name="Binder M."/>
            <person name="Bloem J."/>
            <person name="Labutti K."/>
            <person name="Salamov A."/>
            <person name="Andreopoulos B."/>
            <person name="Baker S."/>
            <person name="Barry K."/>
            <person name="Bills G."/>
            <person name="Bluhm B."/>
            <person name="Cannon C."/>
            <person name="Castanera R."/>
            <person name="Culley D."/>
            <person name="Daum C."/>
            <person name="Ezra D."/>
            <person name="Gonzalez J."/>
            <person name="Henrissat B."/>
            <person name="Kuo A."/>
            <person name="Liang C."/>
            <person name="Lipzen A."/>
            <person name="Lutzoni F."/>
            <person name="Magnuson J."/>
            <person name="Mondo S."/>
            <person name="Nolan M."/>
            <person name="Ohm R."/>
            <person name="Pangilinan J."/>
            <person name="Park H.-J."/>
            <person name="Ramirez L."/>
            <person name="Alfaro M."/>
            <person name="Sun H."/>
            <person name="Tritt A."/>
            <person name="Yoshinaga Y."/>
            <person name="Zwiers L.-H."/>
            <person name="Turgeon B."/>
            <person name="Goodwin S."/>
            <person name="Spatafora J."/>
            <person name="Crous P."/>
            <person name="Grigoriev I."/>
        </authorList>
    </citation>
    <scope>NUCLEOTIDE SEQUENCE</scope>
    <source>
        <strain evidence="2">CBS 279.74</strain>
    </source>
</reference>
<feature type="compositionally biased region" description="Basic and acidic residues" evidence="1">
    <location>
        <begin position="49"/>
        <end position="60"/>
    </location>
</feature>
<name>A0A6G1KEC9_9PLEO</name>
<dbReference type="AlphaFoldDB" id="A0A6G1KEC9"/>
<protein>
    <submittedName>
        <fullName evidence="2">Uncharacterized protein</fullName>
    </submittedName>
</protein>
<dbReference type="EMBL" id="MU005767">
    <property type="protein sequence ID" value="KAF2711246.1"/>
    <property type="molecule type" value="Genomic_DNA"/>
</dbReference>
<evidence type="ECO:0000313" key="3">
    <source>
        <dbReference type="Proteomes" id="UP000799428"/>
    </source>
</evidence>
<gene>
    <name evidence="2" type="ORF">K504DRAFT_465014</name>
</gene>
<sequence>DSICARQTPTFNDRLYSQAEQVRFALYVSQTRLYLRFPHPPTFPVANHNQEETSASDRDSFIPMPAESSSAKGLGEELAAFGHADGVDLIVQT</sequence>
<organism evidence="2 3">
    <name type="scientific">Pleomassaria siparia CBS 279.74</name>
    <dbReference type="NCBI Taxonomy" id="1314801"/>
    <lineage>
        <taxon>Eukaryota</taxon>
        <taxon>Fungi</taxon>
        <taxon>Dikarya</taxon>
        <taxon>Ascomycota</taxon>
        <taxon>Pezizomycotina</taxon>
        <taxon>Dothideomycetes</taxon>
        <taxon>Pleosporomycetidae</taxon>
        <taxon>Pleosporales</taxon>
        <taxon>Pleomassariaceae</taxon>
        <taxon>Pleomassaria</taxon>
    </lineage>
</organism>
<feature type="non-terminal residue" evidence="2">
    <location>
        <position position="1"/>
    </location>
</feature>
<accession>A0A6G1KEC9</accession>